<evidence type="ECO:0000313" key="21">
    <source>
        <dbReference type="EMBL" id="MCZ2721902.1"/>
    </source>
</evidence>
<evidence type="ECO:0000259" key="18">
    <source>
        <dbReference type="SMART" id="SM00474"/>
    </source>
</evidence>
<dbReference type="InterPro" id="IPR036279">
    <property type="entry name" value="5-3_exonuclease_C_sf"/>
</dbReference>
<dbReference type="PANTHER" id="PTHR10133">
    <property type="entry name" value="DNA POLYMERASE I"/>
    <property type="match status" value="1"/>
</dbReference>
<dbReference type="GO" id="GO:0003887">
    <property type="term" value="F:DNA-directed DNA polymerase activity"/>
    <property type="evidence" value="ECO:0007669"/>
    <property type="project" value="UniProtKB-EC"/>
</dbReference>
<dbReference type="SMART" id="SM00474">
    <property type="entry name" value="35EXOc"/>
    <property type="match status" value="1"/>
</dbReference>
<evidence type="ECO:0000256" key="11">
    <source>
        <dbReference type="ARBA" id="ARBA00022839"/>
    </source>
</evidence>
<proteinExistence type="inferred from homology"/>
<dbReference type="SMART" id="SM00279">
    <property type="entry name" value="HhH2"/>
    <property type="match status" value="1"/>
</dbReference>
<comment type="subunit">
    <text evidence="2">Single-chain monomer with multiple functions.</text>
</comment>
<dbReference type="InterPro" id="IPR036397">
    <property type="entry name" value="RNaseH_sf"/>
</dbReference>
<dbReference type="InterPro" id="IPR001098">
    <property type="entry name" value="DNA-dir_DNA_pol_A_palm_dom"/>
</dbReference>
<evidence type="ECO:0000256" key="3">
    <source>
        <dbReference type="ARBA" id="ARBA00012417"/>
    </source>
</evidence>
<evidence type="ECO:0000256" key="2">
    <source>
        <dbReference type="ARBA" id="ARBA00011541"/>
    </source>
</evidence>
<dbReference type="PANTHER" id="PTHR10133:SF27">
    <property type="entry name" value="DNA POLYMERASE NU"/>
    <property type="match status" value="1"/>
</dbReference>
<dbReference type="InterPro" id="IPR008918">
    <property type="entry name" value="HhH2"/>
</dbReference>
<evidence type="ECO:0000259" key="20">
    <source>
        <dbReference type="SMART" id="SM00482"/>
    </source>
</evidence>
<dbReference type="SUPFAM" id="SSF88723">
    <property type="entry name" value="PIN domain-like"/>
    <property type="match status" value="1"/>
</dbReference>
<organism evidence="21 22">
    <name type="scientific">Marinomonas phaeophyticola</name>
    <dbReference type="NCBI Taxonomy" id="3004091"/>
    <lineage>
        <taxon>Bacteria</taxon>
        <taxon>Pseudomonadati</taxon>
        <taxon>Pseudomonadota</taxon>
        <taxon>Gammaproteobacteria</taxon>
        <taxon>Oceanospirillales</taxon>
        <taxon>Oceanospirillaceae</taxon>
        <taxon>Marinomonas</taxon>
    </lineage>
</organism>
<name>A0ABT4JU33_9GAMM</name>
<keyword evidence="10 17" id="KW-0378">Hydrolase</keyword>
<evidence type="ECO:0000256" key="9">
    <source>
        <dbReference type="ARBA" id="ARBA00022763"/>
    </source>
</evidence>
<dbReference type="SUPFAM" id="SSF56672">
    <property type="entry name" value="DNA/RNA polymerases"/>
    <property type="match status" value="1"/>
</dbReference>
<evidence type="ECO:0000256" key="14">
    <source>
        <dbReference type="ARBA" id="ARBA00023204"/>
    </source>
</evidence>
<dbReference type="InterPro" id="IPR002421">
    <property type="entry name" value="5-3_exonuclease"/>
</dbReference>
<comment type="catalytic activity">
    <reaction evidence="15 17">
        <text>DNA(n) + a 2'-deoxyribonucleoside 5'-triphosphate = DNA(n+1) + diphosphate</text>
        <dbReference type="Rhea" id="RHEA:22508"/>
        <dbReference type="Rhea" id="RHEA-COMP:17339"/>
        <dbReference type="Rhea" id="RHEA-COMP:17340"/>
        <dbReference type="ChEBI" id="CHEBI:33019"/>
        <dbReference type="ChEBI" id="CHEBI:61560"/>
        <dbReference type="ChEBI" id="CHEBI:173112"/>
        <dbReference type="EC" id="2.7.7.7"/>
    </reaction>
</comment>
<dbReference type="InterPro" id="IPR020045">
    <property type="entry name" value="DNA_polI_H3TH"/>
</dbReference>
<evidence type="ECO:0000256" key="5">
    <source>
        <dbReference type="ARBA" id="ARBA00022679"/>
    </source>
</evidence>
<keyword evidence="6 17" id="KW-0548">Nucleotidyltransferase</keyword>
<keyword evidence="5 17" id="KW-0808">Transferase</keyword>
<dbReference type="EMBL" id="JAPUBN010000015">
    <property type="protein sequence ID" value="MCZ2721902.1"/>
    <property type="molecule type" value="Genomic_DNA"/>
</dbReference>
<evidence type="ECO:0000313" key="22">
    <source>
        <dbReference type="Proteomes" id="UP001149719"/>
    </source>
</evidence>
<keyword evidence="13 17" id="KW-0238">DNA-binding</keyword>
<dbReference type="SMART" id="SM00475">
    <property type="entry name" value="53EXOc"/>
    <property type="match status" value="1"/>
</dbReference>
<dbReference type="SUPFAM" id="SSF53098">
    <property type="entry name" value="Ribonuclease H-like"/>
    <property type="match status" value="1"/>
</dbReference>
<evidence type="ECO:0000256" key="4">
    <source>
        <dbReference type="ARBA" id="ARBA00020311"/>
    </source>
</evidence>
<dbReference type="SMART" id="SM00482">
    <property type="entry name" value="POLAc"/>
    <property type="match status" value="1"/>
</dbReference>
<dbReference type="Proteomes" id="UP001149719">
    <property type="component" value="Unassembled WGS sequence"/>
</dbReference>
<comment type="similarity">
    <text evidence="1 17">Belongs to the DNA polymerase type-A family.</text>
</comment>
<evidence type="ECO:0000259" key="19">
    <source>
        <dbReference type="SMART" id="SM00475"/>
    </source>
</evidence>
<dbReference type="NCBIfam" id="NF004397">
    <property type="entry name" value="PRK05755.1"/>
    <property type="match status" value="1"/>
</dbReference>
<evidence type="ECO:0000256" key="13">
    <source>
        <dbReference type="ARBA" id="ARBA00023125"/>
    </source>
</evidence>
<dbReference type="Pfam" id="PF02739">
    <property type="entry name" value="5_3_exonuc_N"/>
    <property type="match status" value="1"/>
</dbReference>
<dbReference type="RefSeq" id="WP_269125077.1">
    <property type="nucleotide sequence ID" value="NZ_JAPUBN010000015.1"/>
</dbReference>
<keyword evidence="22" id="KW-1185">Reference proteome</keyword>
<evidence type="ECO:0000256" key="10">
    <source>
        <dbReference type="ARBA" id="ARBA00022801"/>
    </source>
</evidence>
<dbReference type="CDD" id="cd08637">
    <property type="entry name" value="DNA_pol_A_pol_I_C"/>
    <property type="match status" value="1"/>
</dbReference>
<keyword evidence="11 17" id="KW-0269">Exonuclease</keyword>
<dbReference type="Gene3D" id="1.10.150.20">
    <property type="entry name" value="5' to 3' exonuclease, C-terminal subdomain"/>
    <property type="match status" value="2"/>
</dbReference>
<feature type="domain" description="5'-3' exonuclease" evidence="19">
    <location>
        <begin position="10"/>
        <end position="271"/>
    </location>
</feature>
<feature type="domain" description="3'-5' exonuclease" evidence="18">
    <location>
        <begin position="324"/>
        <end position="511"/>
    </location>
</feature>
<dbReference type="Pfam" id="PF01612">
    <property type="entry name" value="DNA_pol_A_exo1"/>
    <property type="match status" value="1"/>
</dbReference>
<evidence type="ECO:0000256" key="7">
    <source>
        <dbReference type="ARBA" id="ARBA00022705"/>
    </source>
</evidence>
<keyword evidence="9 17" id="KW-0227">DNA damage</keyword>
<evidence type="ECO:0000256" key="12">
    <source>
        <dbReference type="ARBA" id="ARBA00022932"/>
    </source>
</evidence>
<evidence type="ECO:0000256" key="8">
    <source>
        <dbReference type="ARBA" id="ARBA00022722"/>
    </source>
</evidence>
<keyword evidence="8" id="KW-0540">Nuclease</keyword>
<evidence type="ECO:0000256" key="1">
    <source>
        <dbReference type="ARBA" id="ARBA00007705"/>
    </source>
</evidence>
<dbReference type="InterPro" id="IPR002298">
    <property type="entry name" value="DNA_polymerase_A"/>
</dbReference>
<dbReference type="InterPro" id="IPR019760">
    <property type="entry name" value="DNA-dir_DNA_pol_A_CS"/>
</dbReference>
<dbReference type="Gene3D" id="3.30.70.370">
    <property type="match status" value="1"/>
</dbReference>
<keyword evidence="14 17" id="KW-0234">DNA repair</keyword>
<evidence type="ECO:0000256" key="16">
    <source>
        <dbReference type="NCBIfam" id="TIGR00593"/>
    </source>
</evidence>
<dbReference type="Gene3D" id="3.30.420.10">
    <property type="entry name" value="Ribonuclease H-like superfamily/Ribonuclease H"/>
    <property type="match status" value="1"/>
</dbReference>
<accession>A0ABT4JU33</accession>
<keyword evidence="12 17" id="KW-0239">DNA-directed DNA polymerase</keyword>
<keyword evidence="7 17" id="KW-0235">DNA replication</keyword>
<reference evidence="21" key="1">
    <citation type="submission" date="2022-12" db="EMBL/GenBank/DDBJ databases">
        <title>Marinomonas 15G1-11 sp. nov, isolated from marine algae.</title>
        <authorList>
            <person name="Butt M."/>
            <person name="Choi D.G."/>
            <person name="Kim J.M."/>
            <person name="Lee J.K."/>
            <person name="Baek J.H."/>
            <person name="Jeon C.O."/>
        </authorList>
    </citation>
    <scope>NUCLEOTIDE SEQUENCE</scope>
    <source>
        <strain evidence="21">15G1-11</strain>
    </source>
</reference>
<dbReference type="Gene3D" id="1.20.1060.10">
    <property type="entry name" value="Taq DNA Polymerase, Chain T, domain 4"/>
    <property type="match status" value="1"/>
</dbReference>
<evidence type="ECO:0000256" key="15">
    <source>
        <dbReference type="ARBA" id="ARBA00049244"/>
    </source>
</evidence>
<dbReference type="InterPro" id="IPR012337">
    <property type="entry name" value="RNaseH-like_sf"/>
</dbReference>
<dbReference type="InterPro" id="IPR029060">
    <property type="entry name" value="PIN-like_dom_sf"/>
</dbReference>
<dbReference type="CDD" id="cd09859">
    <property type="entry name" value="PIN_53EXO"/>
    <property type="match status" value="1"/>
</dbReference>
<comment type="caution">
    <text evidence="21">The sequence shown here is derived from an EMBL/GenBank/DDBJ whole genome shotgun (WGS) entry which is preliminary data.</text>
</comment>
<dbReference type="CDD" id="cd09898">
    <property type="entry name" value="H3TH_53EXO"/>
    <property type="match status" value="1"/>
</dbReference>
<gene>
    <name evidence="17 21" type="primary">polA</name>
    <name evidence="21" type="ORF">O1D97_09630</name>
</gene>
<dbReference type="InterPro" id="IPR018320">
    <property type="entry name" value="DNA_polymerase_1"/>
</dbReference>
<dbReference type="InterPro" id="IPR043502">
    <property type="entry name" value="DNA/RNA_pol_sf"/>
</dbReference>
<dbReference type="Pfam" id="PF00476">
    <property type="entry name" value="DNA_pol_A"/>
    <property type="match status" value="1"/>
</dbReference>
<dbReference type="SUPFAM" id="SSF47807">
    <property type="entry name" value="5' to 3' exonuclease, C-terminal subdomain"/>
    <property type="match status" value="1"/>
</dbReference>
<comment type="function">
    <text evidence="17">In addition to polymerase activity, this DNA polymerase exhibits 3'-5' and 5'-3' exonuclease activity.</text>
</comment>
<evidence type="ECO:0000256" key="17">
    <source>
        <dbReference type="RuleBase" id="RU004460"/>
    </source>
</evidence>
<dbReference type="PRINTS" id="PR00868">
    <property type="entry name" value="DNAPOLI"/>
</dbReference>
<evidence type="ECO:0000256" key="6">
    <source>
        <dbReference type="ARBA" id="ARBA00022695"/>
    </source>
</evidence>
<feature type="domain" description="DNA-directed DNA polymerase family A palm" evidence="20">
    <location>
        <begin position="679"/>
        <end position="885"/>
    </location>
</feature>
<dbReference type="EC" id="2.7.7.7" evidence="3 16"/>
<dbReference type="InterPro" id="IPR002562">
    <property type="entry name" value="3'-5'_exonuclease_dom"/>
</dbReference>
<dbReference type="Gene3D" id="3.40.50.1010">
    <property type="entry name" value="5'-nuclease"/>
    <property type="match status" value="1"/>
</dbReference>
<dbReference type="NCBIfam" id="TIGR00593">
    <property type="entry name" value="pola"/>
    <property type="match status" value="1"/>
</dbReference>
<dbReference type="PROSITE" id="PS00447">
    <property type="entry name" value="DNA_POLYMERASE_A"/>
    <property type="match status" value="1"/>
</dbReference>
<dbReference type="CDD" id="cd06139">
    <property type="entry name" value="DNA_polA_I_Ecoli_like_exo"/>
    <property type="match status" value="1"/>
</dbReference>
<dbReference type="InterPro" id="IPR020046">
    <property type="entry name" value="5-3_exonucl_a-hlix_arch_N"/>
</dbReference>
<protein>
    <recommendedName>
        <fullName evidence="4 16">DNA polymerase I</fullName>
        <ecNumber evidence="3 16">2.7.7.7</ecNumber>
    </recommendedName>
</protein>
<sequence>MSASASNTTSPMILVDGSSYLYRAFHAIPPLNTSDGQPTNAIRGVISMIRSLMGRFPESPMVVIFDAKGKTFRDDIYSEYKAQRPPMPDDLRSQIEPIHKLIEAMGLPLISITGVEADDVIGTIAKIVGETGRDVIVSTGDKDMAQLVTDKVTLVNTMTDTTMDVQGVKDKFGIPPELIIDYLALMGDKVDNIPGVPGVGEKTALGLLQGLGGLTSIYERLDEIATLSFRGAKTLSKKMAENKDMAELSYTLATIKCDVELDFDPLTLHNGKINKDALREWYEKLEFKTWIKDLDRTPTDSKTSTEDDPNTADIILPSAIEAHYDTVLDKAHFSTWLEKITQADLVAFDTETTSLNYMKAEIVGVSFSIEEGTACYIPVAHDYEGAPEQLDRDWVLAQLKPFLENDNKAKVGQHIKYDANVLANYDIKLQGIKHDTMLESYTLNSVGNRHDMDTLAKKFLGHTCVSFEELAGKGKKQKTFNEIELEQAAFYAAEDADITLRLHNAIWPQVEKTPSVASIFTDIECPLIPVLANMEQTGTLIDPDLLHEQSTEIASRLQELEIKAHEEAGESFNLSSPKQLQVILFEKQGLPVIKKTPKGQPSTAEPILQELALTYELPRLIMEHRSLSKLKSTYTDKLPEMIQSTGRIHTSYHQAVTATGRLSSTDPNLQNIPIRTAEGRRIRQAFIAPTGHKLIAADYSQIELRIMAHLSQDKGLLDAFSKDADIHKATAAEVFEVSLGEVTTEQRRRAKAINFGLIYGMSAFGLAKQLGISRPEAQKYIQIYFDRYPGVKHYMDSTREQAKEQGYVETIYGRRLYLPDIKAKNAIMRQAAERTAINAPMQGSAADIIKRAMIKMHDWLQGTDLDVKMIMQVHDELIFEVAEKDLDAAQAKIVEIMQNSSKIDVPLLVEAGVGDNWDEAH</sequence>
<dbReference type="Pfam" id="PF01367">
    <property type="entry name" value="5_3_exonuc"/>
    <property type="match status" value="1"/>
</dbReference>